<evidence type="ECO:0000313" key="4">
    <source>
        <dbReference type="Proteomes" id="UP000499080"/>
    </source>
</evidence>
<evidence type="ECO:0000259" key="2">
    <source>
        <dbReference type="Pfam" id="PF20700"/>
    </source>
</evidence>
<dbReference type="InterPro" id="IPR049012">
    <property type="entry name" value="Mutator_transp_dom"/>
</dbReference>
<proteinExistence type="predicted"/>
<name>A0A4Y2C124_ARAVE</name>
<organism evidence="3 4">
    <name type="scientific">Araneus ventricosus</name>
    <name type="common">Orbweaver spider</name>
    <name type="synonym">Epeira ventricosa</name>
    <dbReference type="NCBI Taxonomy" id="182803"/>
    <lineage>
        <taxon>Eukaryota</taxon>
        <taxon>Metazoa</taxon>
        <taxon>Ecdysozoa</taxon>
        <taxon>Arthropoda</taxon>
        <taxon>Chelicerata</taxon>
        <taxon>Arachnida</taxon>
        <taxon>Araneae</taxon>
        <taxon>Araneomorphae</taxon>
        <taxon>Entelegynae</taxon>
        <taxon>Araneoidea</taxon>
        <taxon>Araneidae</taxon>
        <taxon>Araneus</taxon>
    </lineage>
</organism>
<dbReference type="Pfam" id="PF20700">
    <property type="entry name" value="Mutator"/>
    <property type="match status" value="1"/>
</dbReference>
<protein>
    <recommendedName>
        <fullName evidence="2">Mutator-like transposase domain-containing protein</fullName>
    </recommendedName>
</protein>
<comment type="caution">
    <text evidence="3">The sequence shown here is derived from an EMBL/GenBank/DDBJ whole genome shotgun (WGS) entry which is preliminary data.</text>
</comment>
<dbReference type="Proteomes" id="UP000499080">
    <property type="component" value="Unassembled WGS sequence"/>
</dbReference>
<sequence length="469" mass="52184">MNAFTGKRNSGQRPKKRRFNGNQHSKCNSVGNVSQESSPVSSNPGISSTPEPVRISASRRKLDLKSSSVPFTSTFKGNIIFDKALLFSFLENNLRCKVCTVRVSISDKRGAGLSSLMSIYCNSCNIQLSTRNSKLLGPKTEINRWITYAMRSVGQGLESMKTFCGIMDLNPPASQNSYEQICRRVNAASKNVANESMKKAADEEVAAVDSTDITVGVDGTWKTRVHTSQIGDCTVIGADTGKVIDVEVLSKACIGCSRWKGPRLGSAFKKWHTRHSQVCTKNHIGSSGKMEGDGMVKLFQRSESERGLRYLKYIGDGDSSTFFVNLGMSCIWWKCTSFKSRMCWTCSKTNGLSSPKIIKKYGSKKLYDNKKISGKGRLTDNIIYQLSVFYGNVIRKHSNSVKDMRNAVWAIYFHTRSTDNEPLHSFCPAGETSWCKYNQAVSKRTAETFRHKNSLPPAVMDAIKRIFNS</sequence>
<feature type="region of interest" description="Disordered" evidence="1">
    <location>
        <begin position="1"/>
        <end position="54"/>
    </location>
</feature>
<dbReference type="OrthoDB" id="6154036at2759"/>
<evidence type="ECO:0000313" key="3">
    <source>
        <dbReference type="EMBL" id="GBL98092.1"/>
    </source>
</evidence>
<accession>A0A4Y2C124</accession>
<keyword evidence="4" id="KW-1185">Reference proteome</keyword>
<reference evidence="3 4" key="1">
    <citation type="journal article" date="2019" name="Sci. Rep.">
        <title>Orb-weaving spider Araneus ventricosus genome elucidates the spidroin gene catalogue.</title>
        <authorList>
            <person name="Kono N."/>
            <person name="Nakamura H."/>
            <person name="Ohtoshi R."/>
            <person name="Moran D.A.P."/>
            <person name="Shinohara A."/>
            <person name="Yoshida Y."/>
            <person name="Fujiwara M."/>
            <person name="Mori M."/>
            <person name="Tomita M."/>
            <person name="Arakawa K."/>
        </authorList>
    </citation>
    <scope>NUCLEOTIDE SEQUENCE [LARGE SCALE GENOMIC DNA]</scope>
</reference>
<feature type="compositionally biased region" description="Polar residues" evidence="1">
    <location>
        <begin position="20"/>
        <end position="36"/>
    </location>
</feature>
<evidence type="ECO:0000256" key="1">
    <source>
        <dbReference type="SAM" id="MobiDB-lite"/>
    </source>
</evidence>
<feature type="compositionally biased region" description="Low complexity" evidence="1">
    <location>
        <begin position="37"/>
        <end position="48"/>
    </location>
</feature>
<feature type="domain" description="Mutator-like transposase" evidence="2">
    <location>
        <begin position="92"/>
        <end position="435"/>
    </location>
</feature>
<dbReference type="EMBL" id="BGPR01000136">
    <property type="protein sequence ID" value="GBL98092.1"/>
    <property type="molecule type" value="Genomic_DNA"/>
</dbReference>
<gene>
    <name evidence="3" type="ORF">AVEN_84592_1</name>
</gene>
<dbReference type="AlphaFoldDB" id="A0A4Y2C124"/>